<name>A0ABR1BNZ3_NECAM</name>
<accession>A0ABR1BNZ3</accession>
<dbReference type="PRINTS" id="PR00700">
    <property type="entry name" value="PRTYPHPHTASE"/>
</dbReference>
<dbReference type="InterPro" id="IPR052782">
    <property type="entry name" value="Oocyte-zygote_transition_reg"/>
</dbReference>
<dbReference type="PROSITE" id="PS50055">
    <property type="entry name" value="TYR_PHOSPHATASE_PTP"/>
    <property type="match status" value="1"/>
</dbReference>
<comment type="caution">
    <text evidence="3">The sequence shown here is derived from an EMBL/GenBank/DDBJ whole genome shotgun (WGS) entry which is preliminary data.</text>
</comment>
<feature type="region of interest" description="Disordered" evidence="1">
    <location>
        <begin position="1"/>
        <end position="76"/>
    </location>
</feature>
<dbReference type="SUPFAM" id="SSF56672">
    <property type="entry name" value="DNA/RNA polymerases"/>
    <property type="match status" value="1"/>
</dbReference>
<dbReference type="SUPFAM" id="SSF52799">
    <property type="entry name" value="(Phosphotyrosine protein) phosphatases II"/>
    <property type="match status" value="1"/>
</dbReference>
<dbReference type="CDD" id="cd01650">
    <property type="entry name" value="RT_nLTR_like"/>
    <property type="match status" value="1"/>
</dbReference>
<feature type="compositionally biased region" description="Polar residues" evidence="1">
    <location>
        <begin position="39"/>
        <end position="56"/>
    </location>
</feature>
<dbReference type="Pfam" id="PF00102">
    <property type="entry name" value="Y_phosphatase"/>
    <property type="match status" value="1"/>
</dbReference>
<organism evidence="3 4">
    <name type="scientific">Necator americanus</name>
    <name type="common">Human hookworm</name>
    <dbReference type="NCBI Taxonomy" id="51031"/>
    <lineage>
        <taxon>Eukaryota</taxon>
        <taxon>Metazoa</taxon>
        <taxon>Ecdysozoa</taxon>
        <taxon>Nematoda</taxon>
        <taxon>Chromadorea</taxon>
        <taxon>Rhabditida</taxon>
        <taxon>Rhabditina</taxon>
        <taxon>Rhabditomorpha</taxon>
        <taxon>Strongyloidea</taxon>
        <taxon>Ancylostomatidae</taxon>
        <taxon>Bunostominae</taxon>
        <taxon>Necator</taxon>
    </lineage>
</organism>
<dbReference type="InterPro" id="IPR043502">
    <property type="entry name" value="DNA/RNA_pol_sf"/>
</dbReference>
<protein>
    <recommendedName>
        <fullName evidence="2">Tyrosine-protein phosphatase domain-containing protein</fullName>
    </recommendedName>
</protein>
<evidence type="ECO:0000313" key="3">
    <source>
        <dbReference type="EMBL" id="KAK6727017.1"/>
    </source>
</evidence>
<evidence type="ECO:0000259" key="2">
    <source>
        <dbReference type="PROSITE" id="PS50055"/>
    </source>
</evidence>
<feature type="compositionally biased region" description="Polar residues" evidence="1">
    <location>
        <begin position="374"/>
        <end position="389"/>
    </location>
</feature>
<dbReference type="InterPro" id="IPR029021">
    <property type="entry name" value="Prot-tyrosine_phosphatase-like"/>
</dbReference>
<evidence type="ECO:0000313" key="4">
    <source>
        <dbReference type="Proteomes" id="UP001303046"/>
    </source>
</evidence>
<evidence type="ECO:0000256" key="1">
    <source>
        <dbReference type="SAM" id="MobiDB-lite"/>
    </source>
</evidence>
<keyword evidence="4" id="KW-1185">Reference proteome</keyword>
<dbReference type="Pfam" id="PF00078">
    <property type="entry name" value="RVT_1"/>
    <property type="match status" value="1"/>
</dbReference>
<dbReference type="PANTHER" id="PTHR46163">
    <property type="entry name" value="TYROSINE-PROTEIN PHOSPHATASE-RELATED"/>
    <property type="match status" value="1"/>
</dbReference>
<feature type="region of interest" description="Disordered" evidence="1">
    <location>
        <begin position="371"/>
        <end position="394"/>
    </location>
</feature>
<dbReference type="SMART" id="SM00194">
    <property type="entry name" value="PTPc"/>
    <property type="match status" value="1"/>
</dbReference>
<dbReference type="InterPro" id="IPR000242">
    <property type="entry name" value="PTP_cat"/>
</dbReference>
<dbReference type="Gene3D" id="3.90.190.10">
    <property type="entry name" value="Protein tyrosine phosphatase superfamily"/>
    <property type="match status" value="1"/>
</dbReference>
<reference evidence="3 4" key="1">
    <citation type="submission" date="2023-08" db="EMBL/GenBank/DDBJ databases">
        <title>A Necator americanus chromosomal reference genome.</title>
        <authorList>
            <person name="Ilik V."/>
            <person name="Petrzelkova K.J."/>
            <person name="Pardy F."/>
            <person name="Fuh T."/>
            <person name="Niatou-Singa F.S."/>
            <person name="Gouil Q."/>
            <person name="Baker L."/>
            <person name="Ritchie M.E."/>
            <person name="Jex A.R."/>
            <person name="Gazzola D."/>
            <person name="Li H."/>
            <person name="Toshio Fujiwara R."/>
            <person name="Zhan B."/>
            <person name="Aroian R.V."/>
            <person name="Pafco B."/>
            <person name="Schwarz E.M."/>
        </authorList>
    </citation>
    <scope>NUCLEOTIDE SEQUENCE [LARGE SCALE GENOMIC DNA]</scope>
    <source>
        <strain evidence="3 4">Aroian</strain>
        <tissue evidence="3">Whole animal</tissue>
    </source>
</reference>
<proteinExistence type="predicted"/>
<dbReference type="CDD" id="cd00047">
    <property type="entry name" value="PTPc"/>
    <property type="match status" value="1"/>
</dbReference>
<feature type="domain" description="Tyrosine-protein phosphatase" evidence="2">
    <location>
        <begin position="182"/>
        <end position="373"/>
    </location>
</feature>
<gene>
    <name evidence="3" type="primary">Necator_chrI.g1113</name>
    <name evidence="3" type="ORF">RB195_004989</name>
</gene>
<sequence length="813" mass="94157">MDKKKTNIPVHRKSKSTSRISMKVPIQQKLSEEEPVPPNTQVTASKRQLSKATSSVLPFGRPSLKKASTVRSRRRHHLTVPPIRRCLFEKRESDSSSSHSVQDTATQLSKMKIIEKSRQRAKVTKKPDEDMSLIYESTTPVDSEEIDSNIRTACDVSVYERNITSCIKDFAEKCKNLTVDTLRNQFYSLPKPDPAECVVFGDPSNAAKNRYSNVPCLDTSRILLEFLLFEDGGGYIHANRVTYPFLRNQFILTQGPLPRTVPEFWRMIWQEKVETIIMLCKNVENGKRKCAEYFSNYFDIPSSYVNGQLTIFLRGRYQESDMIISTMELRYLSNSRTIIHYQWVAWPDCQAPAENVHSMFTMLRRVRGSKTPVEESSTPSAHVQGSTLLTPEEQRKQKMRTLKFQLDYVLARNIPQSDIRKSKAVWDVAFDSDHRPVLLRFKIRFHKRNREVPLQLKIDMAGLKDDECRTKFRQRVSIHVGVRTKKKLSDADSFTKCIQDAARDTLLVLLPRKKFAFASALKQFAFETSTYNSVCVARSAGDFNQEKRLRRKLRRQLQQDRDNEWTSRAMEFEKAWEDRNPRKAYALLKQYSGKMKRCSPVLNTAKGVAVGEATLPIWKEHFKTLLNRLVPSAPASVPHISVYELEHVHRPTYAVNEEPSTESEVLVCIQKTKNVKFGGDDGISTEMLKYLPPSGIREMTKIIRSIWIDERIPDSWRHAIIIPLHKKLSVTDPRNYRGISLLRVMYKVLERIILDRLIKHREETTRDEQAGFRPGRSTIDQVFIVRRVIEIWQRYSKPMQLAFLDFEAAFDSP</sequence>
<dbReference type="EMBL" id="JAVFWL010000001">
    <property type="protein sequence ID" value="KAK6727017.1"/>
    <property type="molecule type" value="Genomic_DNA"/>
</dbReference>
<dbReference type="Proteomes" id="UP001303046">
    <property type="component" value="Unassembled WGS sequence"/>
</dbReference>
<dbReference type="InterPro" id="IPR000477">
    <property type="entry name" value="RT_dom"/>
</dbReference>